<feature type="compositionally biased region" description="Polar residues" evidence="1">
    <location>
        <begin position="372"/>
        <end position="390"/>
    </location>
</feature>
<reference evidence="2 3" key="1">
    <citation type="journal article" date="2012" name="Eukaryot. Cell">
        <title>Draft genome sequence of Wickerhamomyces ciferrii NRRL Y-1031 F-60-10.</title>
        <authorList>
            <person name="Schneider J."/>
            <person name="Andrea H."/>
            <person name="Blom J."/>
            <person name="Jaenicke S."/>
            <person name="Ruckert C."/>
            <person name="Schorsch C."/>
            <person name="Szczepanowski R."/>
            <person name="Farwick M."/>
            <person name="Goesmann A."/>
            <person name="Puhler A."/>
            <person name="Schaffer S."/>
            <person name="Tauch A."/>
            <person name="Kohler T."/>
            <person name="Brinkrolf K."/>
        </authorList>
    </citation>
    <scope>NUCLEOTIDE SEQUENCE [LARGE SCALE GENOMIC DNA]</scope>
    <source>
        <strain evidence="3">ATCC 14091 / BCRC 22168 / CBS 111 / JCM 3599 / NBRC 0793 / NRRL Y-1031 F-60-10</strain>
    </source>
</reference>
<feature type="region of interest" description="Disordered" evidence="1">
    <location>
        <begin position="642"/>
        <end position="691"/>
    </location>
</feature>
<feature type="compositionally biased region" description="Polar residues" evidence="1">
    <location>
        <begin position="25"/>
        <end position="45"/>
    </location>
</feature>
<feature type="region of interest" description="Disordered" evidence="1">
    <location>
        <begin position="176"/>
        <end position="208"/>
    </location>
</feature>
<feature type="region of interest" description="Disordered" evidence="1">
    <location>
        <begin position="339"/>
        <end position="538"/>
    </location>
</feature>
<feature type="compositionally biased region" description="Low complexity" evidence="1">
    <location>
        <begin position="438"/>
        <end position="467"/>
    </location>
</feature>
<feature type="compositionally biased region" description="Polar residues" evidence="1">
    <location>
        <begin position="468"/>
        <end position="490"/>
    </location>
</feature>
<dbReference type="Proteomes" id="UP000009328">
    <property type="component" value="Unassembled WGS sequence"/>
</dbReference>
<feature type="compositionally biased region" description="Low complexity" evidence="1">
    <location>
        <begin position="64"/>
        <end position="75"/>
    </location>
</feature>
<protein>
    <submittedName>
        <fullName evidence="2">RHO GTPase-activating protein</fullName>
    </submittedName>
</protein>
<dbReference type="STRING" id="1206466.K0KR19"/>
<feature type="region of interest" description="Disordered" evidence="1">
    <location>
        <begin position="25"/>
        <end position="111"/>
    </location>
</feature>
<dbReference type="AlphaFoldDB" id="K0KR19"/>
<feature type="compositionally biased region" description="Low complexity" evidence="1">
    <location>
        <begin position="348"/>
        <end position="361"/>
    </location>
</feature>
<proteinExistence type="predicted"/>
<evidence type="ECO:0000256" key="1">
    <source>
        <dbReference type="SAM" id="MobiDB-lite"/>
    </source>
</evidence>
<dbReference type="GO" id="GO:0003779">
    <property type="term" value="F:actin binding"/>
    <property type="evidence" value="ECO:0007669"/>
    <property type="project" value="TreeGrafter"/>
</dbReference>
<comment type="caution">
    <text evidence="2">The sequence shown here is derived from an EMBL/GenBank/DDBJ whole genome shotgun (WGS) entry which is preliminary data.</text>
</comment>
<feature type="region of interest" description="Disordered" evidence="1">
    <location>
        <begin position="755"/>
        <end position="820"/>
    </location>
</feature>
<feature type="region of interest" description="Disordered" evidence="1">
    <location>
        <begin position="225"/>
        <end position="250"/>
    </location>
</feature>
<dbReference type="eggNOG" id="KOG4339">
    <property type="taxonomic scope" value="Eukaryota"/>
</dbReference>
<dbReference type="PANTHER" id="PTHR12751:SF18">
    <property type="entry name" value="PHOSPHATASE AND ACTIN REGULATOR 1"/>
    <property type="match status" value="1"/>
</dbReference>
<keyword evidence="3" id="KW-1185">Reference proteome</keyword>
<feature type="compositionally biased region" description="Polar residues" evidence="1">
    <location>
        <begin position="424"/>
        <end position="437"/>
    </location>
</feature>
<feature type="region of interest" description="Disordered" evidence="1">
    <location>
        <begin position="565"/>
        <end position="584"/>
    </location>
</feature>
<feature type="compositionally biased region" description="Polar residues" evidence="1">
    <location>
        <begin position="230"/>
        <end position="250"/>
    </location>
</feature>
<gene>
    <name evidence="2" type="ORF">BN7_4118</name>
</gene>
<feature type="compositionally biased region" description="Polar residues" evidence="1">
    <location>
        <begin position="565"/>
        <end position="577"/>
    </location>
</feature>
<feature type="compositionally biased region" description="Polar residues" evidence="1">
    <location>
        <begin position="647"/>
        <end position="664"/>
    </location>
</feature>
<dbReference type="PANTHER" id="PTHR12751">
    <property type="entry name" value="PHOSPHATASE AND ACTIN REGULATOR PHACTR"/>
    <property type="match status" value="1"/>
</dbReference>
<evidence type="ECO:0000313" key="3">
    <source>
        <dbReference type="Proteomes" id="UP000009328"/>
    </source>
</evidence>
<sequence length="969" mass="109609">MYQIPSQHQHFHQYQQQYIHEGSQLRSVSSMSTMNSEMDSSNFNQSGSSAHTSTNSSPYNHKIQQQQQQYNHLQQPSISEADEHSSGQSSPDLMGTEFYSSDNITHDHNQHAQNLRKSMIYSESFDSTKFQSVRDSIFIDNDNNIATLPLNTQEQEVTKLAMTNSPSFSALASILEKKTHQQQSSRKPTSNLQTSTIAEDMPSDYETTPKQTNYDLTKSPNLIQLDDQDQTPNLNIPRESSYSSIMDSPNTGDLVSPQFYQKIETSENYDIFKTPEVPQLHTFHNSSSLSQISSKKDNEESSGNSPEKIKINENFVSMIDDHSEVPEIINTPQIYKTSSFEGQNSSFTPKQQSQPQHQHIQTPPPVSLPKNRLNQLFTSPQYKQRSSSLPVLTKKNDDIKPIEQVQQPTKKKNKFMAFFKSNKRSVSSSQVETKQSTKLQPKSSPLSSKPQPLQQSQQKSLPRSQQSTPNIPSSMSSHRLPKKSTSSTSLFDAFKRKNKQQQQQQQQTSNRTPISKSSNDIPNITVNSNFKQIDNDEVNDNDDSFSVSTVDSNEFNEDFNKLNVSKQRPTSQISQTGGDVFPKSLNPQEVESIVSLERNRSVRSRHSTMSQQRPFSLTDAINSNAKEEGMYVTYAMDKEPSIPDLTKSPTTSVLKKESSMSSFNKIDDDYVNENNNRNNDEHDNNDDDFQYDFGEDFSTALEFDDIADNYNAEEHQAQILAHETTSQNEGEDVSNFMEFADFIDFGDELQLNFDLDDQSSRSSPNMKTLRPPSVANSIGGSSTNSSNFQYNNKPSPRLQPPLSTRPFNSPPQPAPESPLLESPILQSEPFRNLSSSTSYDRVSPALQPLPTFIQEQASRPMSMSFKGLKAPALSNHHYNRPVLSSSSSFVSQISSSKASSIKNPNRRVVFSSKIVLYDAWNEDDYDRHPDVATCNQLTPQIAQRIKEELNELKSEMEVHEESQCYTHFY</sequence>
<dbReference type="HOGENOM" id="CLU_312616_0_0_1"/>
<dbReference type="EMBL" id="CAIF01000141">
    <property type="protein sequence ID" value="CCH44552.1"/>
    <property type="molecule type" value="Genomic_DNA"/>
</dbReference>
<dbReference type="InParanoid" id="K0KR19"/>
<feature type="compositionally biased region" description="Low complexity" evidence="1">
    <location>
        <begin position="776"/>
        <end position="787"/>
    </location>
</feature>
<feature type="compositionally biased region" description="Low complexity" evidence="1">
    <location>
        <begin position="46"/>
        <end position="57"/>
    </location>
</feature>
<feature type="compositionally biased region" description="Polar residues" evidence="1">
    <location>
        <begin position="181"/>
        <end position="197"/>
    </location>
</feature>
<dbReference type="FunCoup" id="K0KR19">
    <property type="interactions" value="83"/>
</dbReference>
<organism evidence="2 3">
    <name type="scientific">Wickerhamomyces ciferrii (strain ATCC 14091 / BCRC 22168 / CBS 111 / JCM 3599 / NBRC 0793 / NRRL Y-1031 F-60-10)</name>
    <name type="common">Yeast</name>
    <name type="synonym">Pichia ciferrii</name>
    <dbReference type="NCBI Taxonomy" id="1206466"/>
    <lineage>
        <taxon>Eukaryota</taxon>
        <taxon>Fungi</taxon>
        <taxon>Dikarya</taxon>
        <taxon>Ascomycota</taxon>
        <taxon>Saccharomycotina</taxon>
        <taxon>Saccharomycetes</taxon>
        <taxon>Phaffomycetales</taxon>
        <taxon>Wickerhamomycetaceae</taxon>
        <taxon>Wickerhamomyces</taxon>
    </lineage>
</organism>
<name>K0KR19_WICCF</name>
<dbReference type="GO" id="GO:0030036">
    <property type="term" value="P:actin cytoskeleton organization"/>
    <property type="evidence" value="ECO:0007669"/>
    <property type="project" value="TreeGrafter"/>
</dbReference>
<accession>K0KR19</accession>
<feature type="compositionally biased region" description="Polar residues" evidence="1">
    <location>
        <begin position="508"/>
        <end position="532"/>
    </location>
</feature>
<feature type="region of interest" description="Disordered" evidence="1">
    <location>
        <begin position="283"/>
        <end position="310"/>
    </location>
</feature>
<evidence type="ECO:0000313" key="2">
    <source>
        <dbReference type="EMBL" id="CCH44552.1"/>
    </source>
</evidence>